<name>A0ACA9MBR5_9GLOM</name>
<organism evidence="1 2">
    <name type="scientific">Acaulospora colombiana</name>
    <dbReference type="NCBI Taxonomy" id="27376"/>
    <lineage>
        <taxon>Eukaryota</taxon>
        <taxon>Fungi</taxon>
        <taxon>Fungi incertae sedis</taxon>
        <taxon>Mucoromycota</taxon>
        <taxon>Glomeromycotina</taxon>
        <taxon>Glomeromycetes</taxon>
        <taxon>Diversisporales</taxon>
        <taxon>Acaulosporaceae</taxon>
        <taxon>Acaulospora</taxon>
    </lineage>
</organism>
<proteinExistence type="predicted"/>
<keyword evidence="2" id="KW-1185">Reference proteome</keyword>
<comment type="caution">
    <text evidence="1">The sequence shown here is derived from an EMBL/GenBank/DDBJ whole genome shotgun (WGS) entry which is preliminary data.</text>
</comment>
<dbReference type="EMBL" id="CAJVPT010011173">
    <property type="protein sequence ID" value="CAG8577209.1"/>
    <property type="molecule type" value="Genomic_DNA"/>
</dbReference>
<sequence length="339" mass="38004">MEKYLWRHLATGFLPPTNRLSFQPFSTIGHVIHDSVGYSPIAQSDLDYRYRCNTNLVRLQISPPIRGSGFNHSPTPVSKHPPMSRPSSPESVYHSAEDDNSFDNDDEQTLQPSRRHNIIAPELPPLPTSKRLLKSVRTGGLDTGSGTVRNIMCINAARLLLQELRNRRLTNESTIPTIENVVGTYRSEKFRSQKAPQSEPVTAASSCSQGKAHKRGPLPTLLSLVPHLPDKQQLDKRHVSPQPAWPSSLSSQSPYPRRKNTGLTGLFRRKKPANRTAGYRAALTNPNTTHAGREHAKHELHAHGQSAHVPLTKKIERTLGIHQTSRASRKRANARRRRY</sequence>
<accession>A0ACA9MBR5</accession>
<reference evidence="1" key="1">
    <citation type="submission" date="2021-06" db="EMBL/GenBank/DDBJ databases">
        <authorList>
            <person name="Kallberg Y."/>
            <person name="Tangrot J."/>
            <person name="Rosling A."/>
        </authorList>
    </citation>
    <scope>NUCLEOTIDE SEQUENCE</scope>
    <source>
        <strain evidence="1">CL356</strain>
    </source>
</reference>
<protein>
    <submittedName>
        <fullName evidence="1">9502_t:CDS:1</fullName>
    </submittedName>
</protein>
<dbReference type="Proteomes" id="UP000789525">
    <property type="component" value="Unassembled WGS sequence"/>
</dbReference>
<gene>
    <name evidence="1" type="ORF">ACOLOM_LOCUS5832</name>
</gene>
<evidence type="ECO:0000313" key="1">
    <source>
        <dbReference type="EMBL" id="CAG8577209.1"/>
    </source>
</evidence>
<evidence type="ECO:0000313" key="2">
    <source>
        <dbReference type="Proteomes" id="UP000789525"/>
    </source>
</evidence>